<keyword evidence="1" id="KW-0812">Transmembrane</keyword>
<sequence>MKLRVTEYLTFSLIILLIGISLFMLMSLLFSGINFSRTNELKNINYGLGYAQKIMLNNMLNFAQYFIFFLISPFLIIIDLAITVYQIYISIQIRGVSNTFSLLWAHAIFEIPNMLLYMCLSFKSLRVFLASKKLHSLIDFWKENKKLYFLSLLLIIFASFIEGMVN</sequence>
<reference evidence="2" key="2">
    <citation type="submission" date="2021-09" db="EMBL/GenBank/DDBJ databases">
        <authorList>
            <person name="Gilroy R."/>
        </authorList>
    </citation>
    <scope>NUCLEOTIDE SEQUENCE</scope>
    <source>
        <strain evidence="2">CHK149-3286</strain>
    </source>
</reference>
<comment type="caution">
    <text evidence="2">The sequence shown here is derived from an EMBL/GenBank/DDBJ whole genome shotgun (WGS) entry which is preliminary data.</text>
</comment>
<organism evidence="2 3">
    <name type="scientific">Staphylococcus kloosii</name>
    <dbReference type="NCBI Taxonomy" id="29384"/>
    <lineage>
        <taxon>Bacteria</taxon>
        <taxon>Bacillati</taxon>
        <taxon>Bacillota</taxon>
        <taxon>Bacilli</taxon>
        <taxon>Bacillales</taxon>
        <taxon>Staphylococcaceae</taxon>
        <taxon>Staphylococcus</taxon>
    </lineage>
</organism>
<keyword evidence="1" id="KW-1133">Transmembrane helix</keyword>
<dbReference type="Proteomes" id="UP000706163">
    <property type="component" value="Unassembled WGS sequence"/>
</dbReference>
<dbReference type="RefSeq" id="WP_278676221.1">
    <property type="nucleotide sequence ID" value="NZ_DYVT01000131.1"/>
</dbReference>
<gene>
    <name evidence="2" type="ORF">K8V85_11895</name>
</gene>
<evidence type="ECO:0008006" key="4">
    <source>
        <dbReference type="Google" id="ProtNLM"/>
    </source>
</evidence>
<feature type="transmembrane region" description="Helical" evidence="1">
    <location>
        <begin position="12"/>
        <end position="33"/>
    </location>
</feature>
<evidence type="ECO:0000313" key="3">
    <source>
        <dbReference type="Proteomes" id="UP000706163"/>
    </source>
</evidence>
<feature type="transmembrane region" description="Helical" evidence="1">
    <location>
        <begin position="65"/>
        <end position="91"/>
    </location>
</feature>
<protein>
    <recommendedName>
        <fullName evidence="4">Stage II sporulation protein M</fullName>
    </recommendedName>
</protein>
<evidence type="ECO:0000313" key="2">
    <source>
        <dbReference type="EMBL" id="HJF69008.1"/>
    </source>
</evidence>
<evidence type="ECO:0000256" key="1">
    <source>
        <dbReference type="SAM" id="Phobius"/>
    </source>
</evidence>
<proteinExistence type="predicted"/>
<reference evidence="2" key="1">
    <citation type="journal article" date="2021" name="PeerJ">
        <title>Extensive microbial diversity within the chicken gut microbiome revealed by metagenomics and culture.</title>
        <authorList>
            <person name="Gilroy R."/>
            <person name="Ravi A."/>
            <person name="Getino M."/>
            <person name="Pursley I."/>
            <person name="Horton D.L."/>
            <person name="Alikhan N.F."/>
            <person name="Baker D."/>
            <person name="Gharbi K."/>
            <person name="Hall N."/>
            <person name="Watson M."/>
            <person name="Adriaenssens E.M."/>
            <person name="Foster-Nyarko E."/>
            <person name="Jarju S."/>
            <person name="Secka A."/>
            <person name="Antonio M."/>
            <person name="Oren A."/>
            <person name="Chaudhuri R.R."/>
            <person name="La Ragione R."/>
            <person name="Hildebrand F."/>
            <person name="Pallen M.J."/>
        </authorList>
    </citation>
    <scope>NUCLEOTIDE SEQUENCE</scope>
    <source>
        <strain evidence="2">CHK149-3286</strain>
    </source>
</reference>
<feature type="transmembrane region" description="Helical" evidence="1">
    <location>
        <begin position="103"/>
        <end position="125"/>
    </location>
</feature>
<feature type="transmembrane region" description="Helical" evidence="1">
    <location>
        <begin position="146"/>
        <end position="165"/>
    </location>
</feature>
<dbReference type="AlphaFoldDB" id="A0A921KYE9"/>
<keyword evidence="1" id="KW-0472">Membrane</keyword>
<dbReference type="EMBL" id="DYVT01000131">
    <property type="protein sequence ID" value="HJF69008.1"/>
    <property type="molecule type" value="Genomic_DNA"/>
</dbReference>
<accession>A0A921KYE9</accession>
<name>A0A921KYE9_9STAP</name>